<dbReference type="GeneID" id="70128652"/>
<evidence type="ECO:0000313" key="1">
    <source>
        <dbReference type="EMBL" id="KAH6658662.1"/>
    </source>
</evidence>
<dbReference type="EMBL" id="JAGPXC010000002">
    <property type="protein sequence ID" value="KAH6658662.1"/>
    <property type="molecule type" value="Genomic_DNA"/>
</dbReference>
<keyword evidence="2" id="KW-1185">Reference proteome</keyword>
<comment type="caution">
    <text evidence="1">The sequence shown here is derived from an EMBL/GenBank/DDBJ whole genome shotgun (WGS) entry which is preliminary data.</text>
</comment>
<protein>
    <submittedName>
        <fullName evidence="1">Uncharacterized protein</fullName>
    </submittedName>
</protein>
<proteinExistence type="predicted"/>
<dbReference type="RefSeq" id="XP_045962896.1">
    <property type="nucleotide sequence ID" value="XM_046099760.1"/>
</dbReference>
<gene>
    <name evidence="1" type="ORF">BKA67DRAFT_533787</name>
</gene>
<name>A0A9P8UUC2_9PEZI</name>
<evidence type="ECO:0000313" key="2">
    <source>
        <dbReference type="Proteomes" id="UP000758603"/>
    </source>
</evidence>
<dbReference type="AlphaFoldDB" id="A0A9P8UUC2"/>
<organism evidence="1 2">
    <name type="scientific">Truncatella angustata</name>
    <dbReference type="NCBI Taxonomy" id="152316"/>
    <lineage>
        <taxon>Eukaryota</taxon>
        <taxon>Fungi</taxon>
        <taxon>Dikarya</taxon>
        <taxon>Ascomycota</taxon>
        <taxon>Pezizomycotina</taxon>
        <taxon>Sordariomycetes</taxon>
        <taxon>Xylariomycetidae</taxon>
        <taxon>Amphisphaeriales</taxon>
        <taxon>Sporocadaceae</taxon>
        <taxon>Truncatella</taxon>
    </lineage>
</organism>
<reference evidence="1" key="1">
    <citation type="journal article" date="2021" name="Nat. Commun.">
        <title>Genetic determinants of endophytism in the Arabidopsis root mycobiome.</title>
        <authorList>
            <person name="Mesny F."/>
            <person name="Miyauchi S."/>
            <person name="Thiergart T."/>
            <person name="Pickel B."/>
            <person name="Atanasova L."/>
            <person name="Karlsson M."/>
            <person name="Huettel B."/>
            <person name="Barry K.W."/>
            <person name="Haridas S."/>
            <person name="Chen C."/>
            <person name="Bauer D."/>
            <person name="Andreopoulos W."/>
            <person name="Pangilinan J."/>
            <person name="LaButti K."/>
            <person name="Riley R."/>
            <person name="Lipzen A."/>
            <person name="Clum A."/>
            <person name="Drula E."/>
            <person name="Henrissat B."/>
            <person name="Kohler A."/>
            <person name="Grigoriev I.V."/>
            <person name="Martin F.M."/>
            <person name="Hacquard S."/>
        </authorList>
    </citation>
    <scope>NUCLEOTIDE SEQUENCE</scope>
    <source>
        <strain evidence="1">MPI-SDFR-AT-0073</strain>
    </source>
</reference>
<sequence length="178" mass="20307">MHLFPKRHSFVDGPNDRHFSNMLFWLSERSNLSADELVLLLRGSPYAAPVNRLLRIWKRCMGARLHYPELAWDLALWRQPCLEFSEPPDTILAPCQSYIGKRSRGCATEIKCARGSPGPDSTMLESPKGLESFPMMACRLDDLAESTIEFTRGDTMTHPIEVQLATERTFYSDAEDTR</sequence>
<accession>A0A9P8UUC2</accession>
<dbReference type="Proteomes" id="UP000758603">
    <property type="component" value="Unassembled WGS sequence"/>
</dbReference>